<name>A0A8H4GIF8_9EURO</name>
<dbReference type="InterPro" id="IPR011009">
    <property type="entry name" value="Kinase-like_dom_sf"/>
</dbReference>
<proteinExistence type="predicted"/>
<reference evidence="2" key="2">
    <citation type="submission" date="2020-04" db="EMBL/GenBank/DDBJ databases">
        <authorList>
            <person name="Santos R.A.C."/>
            <person name="Steenwyk J.L."/>
            <person name="Rivero-Menendez O."/>
            <person name="Mead M.E."/>
            <person name="Silva L.P."/>
            <person name="Bastos R.W."/>
            <person name="Alastruey-Izquierdo A."/>
            <person name="Goldman G.H."/>
            <person name="Rokas A."/>
        </authorList>
    </citation>
    <scope>NUCLEOTIDE SEQUENCE</scope>
    <source>
        <strain evidence="2">CNM-CM6805</strain>
    </source>
</reference>
<reference evidence="2" key="1">
    <citation type="journal article" date="2020" name="bioRxiv">
        <title>Genomic and phenotypic heterogeneity of clinical isolates of the human pathogens Aspergillus fumigatus, Aspergillus lentulus and Aspergillus fumigatiaffinis.</title>
        <authorList>
            <person name="dos Santos R.A.C."/>
            <person name="Steenwyk J.L."/>
            <person name="Rivero-Menendez O."/>
            <person name="Mead M.E."/>
            <person name="Silva L.P."/>
            <person name="Bastos R.W."/>
            <person name="Alastruey-Izquierdo A."/>
            <person name="Goldman G.H."/>
            <person name="Rokas A."/>
        </authorList>
    </citation>
    <scope>NUCLEOTIDE SEQUENCE</scope>
    <source>
        <strain evidence="2">CNM-CM6805</strain>
    </source>
</reference>
<dbReference type="GO" id="GO:0005739">
    <property type="term" value="C:mitochondrion"/>
    <property type="evidence" value="ECO:0007669"/>
    <property type="project" value="TreeGrafter"/>
</dbReference>
<evidence type="ECO:0000256" key="1">
    <source>
        <dbReference type="SAM" id="SignalP"/>
    </source>
</evidence>
<keyword evidence="3" id="KW-1185">Reference proteome</keyword>
<dbReference type="AlphaFoldDB" id="A0A8H4GIF8"/>
<dbReference type="PANTHER" id="PTHR36091:SF2">
    <property type="entry name" value="AMINOGLYCOSIDE PHOSPHOTRANSFERASE DOMAIN-CONTAINING PROTEIN"/>
    <property type="match status" value="1"/>
</dbReference>
<protein>
    <submittedName>
        <fullName evidence="2">Uncharacterized protein</fullName>
    </submittedName>
</protein>
<accession>A0A8H4GIF8</accession>
<dbReference type="InterPro" id="IPR051035">
    <property type="entry name" value="Mito_inheritance_9"/>
</dbReference>
<keyword evidence="1" id="KW-0732">Signal</keyword>
<gene>
    <name evidence="2" type="ORF">CNMCM6805_003959</name>
</gene>
<feature type="chain" id="PRO_5044154918" evidence="1">
    <location>
        <begin position="28"/>
        <end position="720"/>
    </location>
</feature>
<dbReference type="OrthoDB" id="3643156at2759"/>
<dbReference type="SUPFAM" id="SSF56112">
    <property type="entry name" value="Protein kinase-like (PK-like)"/>
    <property type="match status" value="1"/>
</dbReference>
<feature type="signal peptide" evidence="1">
    <location>
        <begin position="1"/>
        <end position="27"/>
    </location>
</feature>
<evidence type="ECO:0000313" key="3">
    <source>
        <dbReference type="Proteomes" id="UP000653565"/>
    </source>
</evidence>
<dbReference type="EMBL" id="JAAAPX010000213">
    <property type="protein sequence ID" value="KAF4226880.1"/>
    <property type="molecule type" value="Genomic_DNA"/>
</dbReference>
<evidence type="ECO:0000313" key="2">
    <source>
        <dbReference type="EMBL" id="KAF4226880.1"/>
    </source>
</evidence>
<dbReference type="PANTHER" id="PTHR36091">
    <property type="entry name" value="ALTERED INHERITANCE OF MITOCHONDRIA PROTEIN 9, MITOCHONDRIAL"/>
    <property type="match status" value="1"/>
</dbReference>
<comment type="caution">
    <text evidence="2">The sequence shown here is derived from an EMBL/GenBank/DDBJ whole genome shotgun (WGS) entry which is preliminary data.</text>
</comment>
<sequence length="720" mass="81599">MSINKPFSKSLPWIAVVVALLLSAASGLSVCQECRPRELRNGPGVGIDLTMAYGTAAIHFKNGTTRDLIKIGGTQEYLSAMRTIADDAQNVRNGMESSMKTILLLPQKQRINWRLAREWRRFISEKFHQIIELLNPPAVRIEELPDDWVYTIASMLSKIKSAALDTLVPPLQYNYVHLTWPDFEADTGHIYKDRFGLACRLAGLGGIGEGNIGNIASKYALLYERTRESDLAAMLVINYNAASLGITLNTLMEGDRDFPWPLRLVEDSGHAAEDELLQTDPAKYWGEVRDLLRTVIGDETVDYLLLLGSHARDPGLFQAVRDVLEGQPDVDLSILDRYNPAIPRESQDKDEPLFTVAREASRVARFGMETGFQYCIELPSCIALQAEEDGHSECSNETLRLAERQLFNVAQLNRIAAVSIGRPEQDVICIQKLAGGAFNRVFEITMRDGAQVVARLPYPWTEPRMYATAIGSEYIIMEKAPGNELGELWYTMAERQRLKMIFEIVKIEARLFSIRLPGFGSIYYEHDIPPSMRRMGVQQAVGNGKLCVGPDAHHKWWHKGRAFLHIEGTILQGGPQKYFQNYGDAVSEDLIKPQLPSDVDQLGENEQEAARNNFQQRQLHYYYFAATAKFNDDHFSHYSPEEIDKCLRLEEEQRLADEDMEKSRYCLGVSDDGWVPTERCSEAKKMSEKFKEDAILLADSEEVAAQIQRHWPFDDYDKDE</sequence>
<organism evidence="2 3">
    <name type="scientific">Aspergillus fumigatiaffinis</name>
    <dbReference type="NCBI Taxonomy" id="340414"/>
    <lineage>
        <taxon>Eukaryota</taxon>
        <taxon>Fungi</taxon>
        <taxon>Dikarya</taxon>
        <taxon>Ascomycota</taxon>
        <taxon>Pezizomycotina</taxon>
        <taxon>Eurotiomycetes</taxon>
        <taxon>Eurotiomycetidae</taxon>
        <taxon>Eurotiales</taxon>
        <taxon>Aspergillaceae</taxon>
        <taxon>Aspergillus</taxon>
        <taxon>Aspergillus subgen. Fumigati</taxon>
    </lineage>
</organism>
<dbReference type="Proteomes" id="UP000653565">
    <property type="component" value="Unassembled WGS sequence"/>
</dbReference>